<proteinExistence type="predicted"/>
<evidence type="ECO:0000259" key="1">
    <source>
        <dbReference type="Pfam" id="PF12937"/>
    </source>
</evidence>
<dbReference type="Gene3D" id="1.20.1280.50">
    <property type="match status" value="1"/>
</dbReference>
<sequence length="586" mass="67024">MSSSPVAPHKMLWQRLEPRITHLNSSYYLERINTPSFPSPFETRQISQVISDAEKDLLDYDQDISALRDLLSNLTKKRDDLALYKNLCGYYTSSIRHLPTEILAEIFLIYRDNIYENEQNPDCESLVDETSPLLTLGLVCKRWRAVTLGTPQLWTCFNLTLSSSFSRNPCPILNWLKLCLSRSAQLPLSFRLYHHYVAPAKRESSLDLDPDSEPTNSFSRIVKTLVEECHRWKHVTWVTHHAVEWYTLPFRGHSLPLLKSLELGDPGSIDMFSGARALESLTINDLYYTGPQLFEDLDTSRLCRLCIRSKYGWGFLDALAKGCPVLRSLILELSHARSERSSPSPSRVRFEVLEELTLQWMSWRDINKTFSVLTLPSLHKVSLCNALGGGERVEPSTFEATFSLFLSRTNYSLSALEIKDPWDMSTSIIRNMLKSTIGLTEVSLSEKWHLFITTSFLEMFKCPLEPDSGTYKKQTLVGLLILFTLLTPHPKHALQTQQQPETILPNLQKLKLTIDIDKKDFDESVLVEMIESRRPVVSDSGDQPQSGSRCLQSLELKLRGKVVEESMVRRLRSLRNAGMEVFVNTV</sequence>
<comment type="caution">
    <text evidence="2">The sequence shown here is derived from an EMBL/GenBank/DDBJ whole genome shotgun (WGS) entry which is preliminary data.</text>
</comment>
<dbReference type="Proteomes" id="UP001498398">
    <property type="component" value="Unassembled WGS sequence"/>
</dbReference>
<keyword evidence="3" id="KW-1185">Reference proteome</keyword>
<evidence type="ECO:0000313" key="3">
    <source>
        <dbReference type="Proteomes" id="UP001498398"/>
    </source>
</evidence>
<protein>
    <recommendedName>
        <fullName evidence="1">F-box domain-containing protein</fullName>
    </recommendedName>
</protein>
<gene>
    <name evidence="2" type="ORF">VKT23_010293</name>
</gene>
<organism evidence="2 3">
    <name type="scientific">Marasmiellus scandens</name>
    <dbReference type="NCBI Taxonomy" id="2682957"/>
    <lineage>
        <taxon>Eukaryota</taxon>
        <taxon>Fungi</taxon>
        <taxon>Dikarya</taxon>
        <taxon>Basidiomycota</taxon>
        <taxon>Agaricomycotina</taxon>
        <taxon>Agaricomycetes</taxon>
        <taxon>Agaricomycetidae</taxon>
        <taxon>Agaricales</taxon>
        <taxon>Marasmiineae</taxon>
        <taxon>Omphalotaceae</taxon>
        <taxon>Marasmiellus</taxon>
    </lineage>
</organism>
<accession>A0ABR1JC75</accession>
<reference evidence="2 3" key="1">
    <citation type="submission" date="2024-01" db="EMBL/GenBank/DDBJ databases">
        <title>A draft genome for the cacao thread blight pathogen Marasmiellus scandens.</title>
        <authorList>
            <person name="Baruah I.K."/>
            <person name="Leung J."/>
            <person name="Bukari Y."/>
            <person name="Amoako-Attah I."/>
            <person name="Meinhardt L.W."/>
            <person name="Bailey B.A."/>
            <person name="Cohen S.P."/>
        </authorList>
    </citation>
    <scope>NUCLEOTIDE SEQUENCE [LARGE SCALE GENOMIC DNA]</scope>
    <source>
        <strain evidence="2 3">GH-19</strain>
    </source>
</reference>
<dbReference type="Pfam" id="PF12937">
    <property type="entry name" value="F-box-like"/>
    <property type="match status" value="1"/>
</dbReference>
<dbReference type="EMBL" id="JBANRG010000020">
    <property type="protein sequence ID" value="KAK7456990.1"/>
    <property type="molecule type" value="Genomic_DNA"/>
</dbReference>
<feature type="domain" description="F-box" evidence="1">
    <location>
        <begin position="95"/>
        <end position="158"/>
    </location>
</feature>
<name>A0ABR1JC75_9AGAR</name>
<evidence type="ECO:0000313" key="2">
    <source>
        <dbReference type="EMBL" id="KAK7456990.1"/>
    </source>
</evidence>
<dbReference type="InterPro" id="IPR001810">
    <property type="entry name" value="F-box_dom"/>
</dbReference>